<evidence type="ECO:0000256" key="4">
    <source>
        <dbReference type="ARBA" id="ARBA00010869"/>
    </source>
</evidence>
<dbReference type="GO" id="GO:0004794">
    <property type="term" value="F:threonine deaminase activity"/>
    <property type="evidence" value="ECO:0007669"/>
    <property type="project" value="UniProtKB-EC"/>
</dbReference>
<keyword evidence="7" id="KW-0412">Isoleucine biosynthesis</keyword>
<dbReference type="InterPro" id="IPR045865">
    <property type="entry name" value="ACT-like_dom_sf"/>
</dbReference>
<evidence type="ECO:0000256" key="9">
    <source>
        <dbReference type="ARBA" id="ARBA00023239"/>
    </source>
</evidence>
<dbReference type="FunFam" id="3.40.50.1100:FF:000005">
    <property type="entry name" value="Threonine dehydratase catabolic"/>
    <property type="match status" value="1"/>
</dbReference>
<comment type="catalytic activity">
    <reaction evidence="1">
        <text>L-threonine = 2-oxobutanoate + NH4(+)</text>
        <dbReference type="Rhea" id="RHEA:22108"/>
        <dbReference type="ChEBI" id="CHEBI:16763"/>
        <dbReference type="ChEBI" id="CHEBI:28938"/>
        <dbReference type="ChEBI" id="CHEBI:57926"/>
        <dbReference type="EC" id="4.3.1.19"/>
    </reaction>
</comment>
<proteinExistence type="inferred from homology"/>
<keyword evidence="6" id="KW-0028">Amino-acid biosynthesis</keyword>
<dbReference type="SUPFAM" id="SSF55021">
    <property type="entry name" value="ACT-like"/>
    <property type="match status" value="1"/>
</dbReference>
<keyword evidence="10" id="KW-0100">Branched-chain amino acid biosynthesis</keyword>
<dbReference type="GO" id="GO:0009097">
    <property type="term" value="P:isoleucine biosynthetic process"/>
    <property type="evidence" value="ECO:0007669"/>
    <property type="project" value="UniProtKB-KW"/>
</dbReference>
<dbReference type="InterPro" id="IPR036052">
    <property type="entry name" value="TrpB-like_PALP_sf"/>
</dbReference>
<keyword evidence="8" id="KW-0663">Pyridoxal phosphate</keyword>
<evidence type="ECO:0000259" key="11">
    <source>
        <dbReference type="PROSITE" id="PS51672"/>
    </source>
</evidence>
<dbReference type="GO" id="GO:0006567">
    <property type="term" value="P:L-threonine catabolic process"/>
    <property type="evidence" value="ECO:0007669"/>
    <property type="project" value="TreeGrafter"/>
</dbReference>
<dbReference type="PANTHER" id="PTHR48078">
    <property type="entry name" value="THREONINE DEHYDRATASE, MITOCHONDRIAL-RELATED"/>
    <property type="match status" value="1"/>
</dbReference>
<dbReference type="EMBL" id="CP029701">
    <property type="protein sequence ID" value="QHV62527.1"/>
    <property type="molecule type" value="Genomic_DNA"/>
</dbReference>
<dbReference type="GO" id="GO:0003941">
    <property type="term" value="F:L-serine ammonia-lyase activity"/>
    <property type="evidence" value="ECO:0007669"/>
    <property type="project" value="TreeGrafter"/>
</dbReference>
<evidence type="ECO:0000256" key="1">
    <source>
        <dbReference type="ARBA" id="ARBA00001274"/>
    </source>
</evidence>
<evidence type="ECO:0000256" key="8">
    <source>
        <dbReference type="ARBA" id="ARBA00022898"/>
    </source>
</evidence>
<dbReference type="InterPro" id="IPR050147">
    <property type="entry name" value="Ser/Thr_Dehydratase"/>
</dbReference>
<dbReference type="Gene3D" id="3.40.50.1100">
    <property type="match status" value="2"/>
</dbReference>
<dbReference type="InterPro" id="IPR038110">
    <property type="entry name" value="TD_ACT-like_sf"/>
</dbReference>
<evidence type="ECO:0000313" key="13">
    <source>
        <dbReference type="Proteomes" id="UP000642553"/>
    </source>
</evidence>
<dbReference type="Gene3D" id="3.40.1020.10">
    <property type="entry name" value="Biosynthetic Threonine Deaminase, Domain 3"/>
    <property type="match status" value="1"/>
</dbReference>
<name>A0AAE6T9L9_9BACT</name>
<dbReference type="CDD" id="cd01562">
    <property type="entry name" value="Thr-dehyd"/>
    <property type="match status" value="1"/>
</dbReference>
<dbReference type="GO" id="GO:0006565">
    <property type="term" value="P:L-serine catabolic process"/>
    <property type="evidence" value="ECO:0007669"/>
    <property type="project" value="TreeGrafter"/>
</dbReference>
<dbReference type="AlphaFoldDB" id="A0AAE6T9L9"/>
<evidence type="ECO:0000256" key="10">
    <source>
        <dbReference type="ARBA" id="ARBA00023304"/>
    </source>
</evidence>
<sequence>MPGKSRTWETGSPVAMFYWKRGPEPGRMGASITIMSILSDRLSEEILQARQRVYTVGEPTPLQRLNLPGIKAPVYAKREDLGPIRAYKWRGAFNCMAALSQEARDKGIVAASAGNHAQGVALAASVLNCHATIFMPRSTPEVKQTEVRRHGGRHVKIMLHGDCYDETAAAAHEYAETHGSTFVHPYDDLVTMAGQGTLADEVVMSGEGPFDRAYVAIGGGGLAASVACWLKKFWPHIKVIGVEGVDQASMKTSIEQGHRVNLDYVDVFCDGTAVHIPGELTYPLCRELIDEFVTVTNNEVCQAIRAMWESSRVVPEPSGAMSLAGFLKQWNEGEVKPEEKSFVVISGANMDFTHLTQIARQAGIGNHETRYLRISMDSKRGQVLKYLRHIPQDTTLVDVQYGKTEGNTQYPVFGIAASDEDLDTIRTTLKKKGIEFEDISEDDDVRFRMIHYQAELCQHPLFVHIEFPERAGAFLDFMERIADLASLCYFNYTYTGERVGRALVGMEFESAEDRETVRKRMAGFSRNIIRAIREISPEAFHRIMGSR</sequence>
<feature type="domain" description="ACT-like" evidence="11">
    <location>
        <begin position="461"/>
        <end position="533"/>
    </location>
</feature>
<evidence type="ECO:0000256" key="5">
    <source>
        <dbReference type="ARBA" id="ARBA00012096"/>
    </source>
</evidence>
<comment type="similarity">
    <text evidence="4">Belongs to the serine/threonine dehydratase family.</text>
</comment>
<dbReference type="PANTHER" id="PTHR48078:SF6">
    <property type="entry name" value="L-THREONINE DEHYDRATASE CATABOLIC TDCB"/>
    <property type="match status" value="1"/>
</dbReference>
<evidence type="ECO:0000256" key="3">
    <source>
        <dbReference type="ARBA" id="ARBA00004810"/>
    </source>
</evidence>
<dbReference type="InterPro" id="IPR001721">
    <property type="entry name" value="TD_ACT-like"/>
</dbReference>
<dbReference type="SUPFAM" id="SSF53686">
    <property type="entry name" value="Tryptophan synthase beta subunit-like PLP-dependent enzymes"/>
    <property type="match status" value="1"/>
</dbReference>
<evidence type="ECO:0000256" key="6">
    <source>
        <dbReference type="ARBA" id="ARBA00022605"/>
    </source>
</evidence>
<evidence type="ECO:0000256" key="2">
    <source>
        <dbReference type="ARBA" id="ARBA00001933"/>
    </source>
</evidence>
<accession>A0AAE6T9L9</accession>
<dbReference type="Pfam" id="PF00585">
    <property type="entry name" value="Thr_dehydrat_C"/>
    <property type="match status" value="1"/>
</dbReference>
<dbReference type="EC" id="4.3.1.19" evidence="5"/>
<comment type="cofactor">
    <cofactor evidence="2">
        <name>pyridoxal 5'-phosphate</name>
        <dbReference type="ChEBI" id="CHEBI:597326"/>
    </cofactor>
</comment>
<keyword evidence="9" id="KW-0456">Lyase</keyword>
<gene>
    <name evidence="12" type="ORF">DMI76_03680</name>
</gene>
<protein>
    <recommendedName>
        <fullName evidence="5">threonine ammonia-lyase</fullName>
        <ecNumber evidence="5">4.3.1.19</ecNumber>
    </recommendedName>
</protein>
<evidence type="ECO:0000313" key="12">
    <source>
        <dbReference type="EMBL" id="QHV62527.1"/>
    </source>
</evidence>
<comment type="pathway">
    <text evidence="3">Amino-acid biosynthesis; L-isoleucine biosynthesis; 2-oxobutanoate from L-threonine: step 1/1.</text>
</comment>
<dbReference type="PROSITE" id="PS51672">
    <property type="entry name" value="ACT_LIKE"/>
    <property type="match status" value="1"/>
</dbReference>
<organism evidence="12 13">
    <name type="scientific">Akkermansia massiliensis</name>
    <dbReference type="NCBI Taxonomy" id="2927224"/>
    <lineage>
        <taxon>Bacteria</taxon>
        <taxon>Pseudomonadati</taxon>
        <taxon>Verrucomicrobiota</taxon>
        <taxon>Verrucomicrobiia</taxon>
        <taxon>Verrucomicrobiales</taxon>
        <taxon>Akkermansiaceae</taxon>
        <taxon>Akkermansia</taxon>
    </lineage>
</organism>
<dbReference type="Proteomes" id="UP000642553">
    <property type="component" value="Chromosome"/>
</dbReference>
<reference evidence="12" key="1">
    <citation type="submission" date="2018-05" db="EMBL/GenBank/DDBJ databases">
        <title>Complete genome sequnece of Akkermansia muciniphila EB-AMDK-40.</title>
        <authorList>
            <person name="Nam Y.-D."/>
            <person name="Chung W.-H."/>
            <person name="Park Y.S."/>
            <person name="Kang J."/>
        </authorList>
    </citation>
    <scope>NUCLEOTIDE SEQUENCE</scope>
    <source>
        <strain evidence="12">EB-AMDK-40</strain>
    </source>
</reference>
<dbReference type="InterPro" id="IPR001926">
    <property type="entry name" value="TrpB-like_PALP"/>
</dbReference>
<evidence type="ECO:0000256" key="7">
    <source>
        <dbReference type="ARBA" id="ARBA00022624"/>
    </source>
</evidence>
<dbReference type="Pfam" id="PF00291">
    <property type="entry name" value="PALP"/>
    <property type="match status" value="1"/>
</dbReference>